<protein>
    <submittedName>
        <fullName evidence="2">Uncharacterized protein</fullName>
    </submittedName>
</protein>
<evidence type="ECO:0000313" key="2">
    <source>
        <dbReference type="EMBL" id="GCL41347.1"/>
    </source>
</evidence>
<dbReference type="CDD" id="cd03360">
    <property type="entry name" value="LbH_AT_putative"/>
    <property type="match status" value="1"/>
</dbReference>
<dbReference type="SUPFAM" id="SSF51161">
    <property type="entry name" value="Trimeric LpxA-like enzymes"/>
    <property type="match status" value="1"/>
</dbReference>
<dbReference type="OrthoDB" id="9801456at2"/>
<gene>
    <name evidence="2" type="ORF">NIES80_10420</name>
</gene>
<dbReference type="InterPro" id="IPR001451">
    <property type="entry name" value="Hexapep"/>
</dbReference>
<dbReference type="RefSeq" id="WP_137907081.1">
    <property type="nucleotide sequence ID" value="NZ_BJCF01000007.1"/>
</dbReference>
<dbReference type="AlphaFoldDB" id="A0A480A8Q8"/>
<evidence type="ECO:0000256" key="1">
    <source>
        <dbReference type="PIRSR" id="PIRSR620019-2"/>
    </source>
</evidence>
<sequence length="225" mass="25233">MDKVVIFGNGFFAESIYFYLKHDSDHQLIAFTVDESHITSESFHDLPVVAYEKLEKYYPPTEYKLFIPLGYERLNKLRAEKYYDAKKRGYGFISYISSKADSEARPRNHHNISVGENCLILENSIIEPQVIIGDNCILAGGNHIGHHSIINNHCFLASHVVLGGRVMVGEYSFIGMNATIRNAINIGKENIIGAGSIILTNTEDQAVYSPGETPKFQVPSNLIHI</sequence>
<dbReference type="PANTHER" id="PTHR43300">
    <property type="entry name" value="ACETYLTRANSFERASE"/>
    <property type="match status" value="1"/>
</dbReference>
<dbReference type="PANTHER" id="PTHR43300:SF4">
    <property type="entry name" value="ACYL-[ACYL-CARRIER-PROTEIN]--UDP-N-ACETYLGLUCOSAMINE O-ACYLTRANSFERASE"/>
    <property type="match status" value="1"/>
</dbReference>
<dbReference type="Proteomes" id="UP000299367">
    <property type="component" value="Unassembled WGS sequence"/>
</dbReference>
<dbReference type="GO" id="GO:0031470">
    <property type="term" value="C:carboxysome"/>
    <property type="evidence" value="ECO:0007669"/>
    <property type="project" value="UniProtKB-ARBA"/>
</dbReference>
<dbReference type="Pfam" id="PF14602">
    <property type="entry name" value="Hexapep_2"/>
    <property type="match status" value="1"/>
</dbReference>
<reference evidence="3" key="1">
    <citation type="submission" date="2019-02" db="EMBL/GenBank/DDBJ databases">
        <title>Draft genome sequence of Dolichospermum planctonicum NIES-80.</title>
        <authorList>
            <person name="Yamaguchi H."/>
            <person name="Suzuki S."/>
            <person name="Kawachi M."/>
        </authorList>
    </citation>
    <scope>NUCLEOTIDE SEQUENCE [LARGE SCALE GENOMIC DNA]</scope>
    <source>
        <strain evidence="3">NIES-80</strain>
    </source>
</reference>
<evidence type="ECO:0000313" key="3">
    <source>
        <dbReference type="Proteomes" id="UP000299367"/>
    </source>
</evidence>
<dbReference type="InterPro" id="IPR020019">
    <property type="entry name" value="AcTrfase_PglD-like"/>
</dbReference>
<dbReference type="Gene3D" id="2.160.10.10">
    <property type="entry name" value="Hexapeptide repeat proteins"/>
    <property type="match status" value="1"/>
</dbReference>
<dbReference type="GO" id="GO:0043886">
    <property type="term" value="F:structural constituent of carboxysome shell"/>
    <property type="evidence" value="ECO:0007669"/>
    <property type="project" value="UniProtKB-ARBA"/>
</dbReference>
<proteinExistence type="predicted"/>
<dbReference type="InterPro" id="IPR050179">
    <property type="entry name" value="Trans_hexapeptide_repeat"/>
</dbReference>
<dbReference type="EMBL" id="BJCF01000007">
    <property type="protein sequence ID" value="GCL41347.1"/>
    <property type="molecule type" value="Genomic_DNA"/>
</dbReference>
<dbReference type="InterPro" id="IPR011004">
    <property type="entry name" value="Trimer_LpxA-like_sf"/>
</dbReference>
<dbReference type="Pfam" id="PF00132">
    <property type="entry name" value="Hexapep"/>
    <property type="match status" value="1"/>
</dbReference>
<feature type="binding site" evidence="1">
    <location>
        <position position="70"/>
    </location>
    <ligand>
        <name>substrate</name>
    </ligand>
</feature>
<comment type="caution">
    <text evidence="2">The sequence shown here is derived from an EMBL/GenBank/DDBJ whole genome shotgun (WGS) entry which is preliminary data.</text>
</comment>
<organism evidence="2 3">
    <name type="scientific">Dolichospermum planctonicum</name>
    <dbReference type="NCBI Taxonomy" id="136072"/>
    <lineage>
        <taxon>Bacteria</taxon>
        <taxon>Bacillati</taxon>
        <taxon>Cyanobacteriota</taxon>
        <taxon>Cyanophyceae</taxon>
        <taxon>Nostocales</taxon>
        <taxon>Aphanizomenonaceae</taxon>
        <taxon>Dolichospermum</taxon>
    </lineage>
</organism>
<name>A0A480A8Q8_9CYAN</name>
<accession>A0A480A8Q8</accession>